<keyword evidence="3" id="KW-1185">Reference proteome</keyword>
<keyword evidence="1" id="KW-0472">Membrane</keyword>
<evidence type="ECO:0000313" key="3">
    <source>
        <dbReference type="Proteomes" id="UP000327143"/>
    </source>
</evidence>
<gene>
    <name evidence="2" type="ORF">CP969_02335</name>
</gene>
<feature type="transmembrane region" description="Helical" evidence="1">
    <location>
        <begin position="39"/>
        <end position="61"/>
    </location>
</feature>
<sequence>MGWTFKLHGGVAAGLGAVLLLLATLTWLPGALPLTDVRWLTAASFVSLFLAFASALVRLVLTGADKHAIWLAFRCLPGKVQMALGALALWGVVLTVFSTATEGNLQSAEVRDGRYVAFDTTPYARGTVEISQSRYQDVLESDQRAVLAIPGVLFLGAAYAVLAAGELRRADGAVVPSDVA</sequence>
<feature type="transmembrane region" description="Helical" evidence="1">
    <location>
        <begin position="7"/>
        <end position="27"/>
    </location>
</feature>
<protein>
    <submittedName>
        <fullName evidence="2">Uncharacterized protein</fullName>
    </submittedName>
</protein>
<keyword evidence="1" id="KW-0812">Transmembrane</keyword>
<evidence type="ECO:0000256" key="1">
    <source>
        <dbReference type="SAM" id="Phobius"/>
    </source>
</evidence>
<dbReference type="EMBL" id="CP023700">
    <property type="protein sequence ID" value="QEU83685.1"/>
    <property type="molecule type" value="Genomic_DNA"/>
</dbReference>
<proteinExistence type="predicted"/>
<accession>A0ABX6A898</accession>
<reference evidence="2 3" key="1">
    <citation type="submission" date="2017-09" db="EMBL/GenBank/DDBJ databases">
        <authorList>
            <person name="Lee N."/>
            <person name="Cho B.-K."/>
        </authorList>
    </citation>
    <scope>NUCLEOTIDE SEQUENCE [LARGE SCALE GENOMIC DNA]</scope>
    <source>
        <strain evidence="2 3">ATCC 39115</strain>
    </source>
</reference>
<keyword evidence="1" id="KW-1133">Transmembrane helix</keyword>
<feature type="transmembrane region" description="Helical" evidence="1">
    <location>
        <begin position="145"/>
        <end position="164"/>
    </location>
</feature>
<name>A0ABX6A898_STRVD</name>
<organism evidence="2 3">
    <name type="scientific">Streptomyces viridosporus T7A</name>
    <dbReference type="NCBI Taxonomy" id="665577"/>
    <lineage>
        <taxon>Bacteria</taxon>
        <taxon>Bacillati</taxon>
        <taxon>Actinomycetota</taxon>
        <taxon>Actinomycetes</taxon>
        <taxon>Kitasatosporales</taxon>
        <taxon>Streptomycetaceae</taxon>
        <taxon>Streptomyces</taxon>
    </lineage>
</organism>
<dbReference type="Proteomes" id="UP000327143">
    <property type="component" value="Chromosome"/>
</dbReference>
<dbReference type="RefSeq" id="WP_016828085.1">
    <property type="nucleotide sequence ID" value="NZ_CP023700.1"/>
</dbReference>
<feature type="transmembrane region" description="Helical" evidence="1">
    <location>
        <begin position="82"/>
        <end position="100"/>
    </location>
</feature>
<evidence type="ECO:0000313" key="2">
    <source>
        <dbReference type="EMBL" id="QEU83685.1"/>
    </source>
</evidence>